<dbReference type="EC" id="5.2.1.8" evidence="3"/>
<dbReference type="GO" id="GO:0051083">
    <property type="term" value="P:'de novo' cotranslational protein folding"/>
    <property type="evidence" value="ECO:0007669"/>
    <property type="project" value="TreeGrafter"/>
</dbReference>
<dbReference type="Gene3D" id="3.30.70.1050">
    <property type="entry name" value="Trigger factor ribosome-binding domain"/>
    <property type="match status" value="1"/>
</dbReference>
<reference evidence="12" key="1">
    <citation type="submission" date="2021-01" db="EMBL/GenBank/DDBJ databases">
        <authorList>
            <person name="Corre E."/>
            <person name="Pelletier E."/>
            <person name="Niang G."/>
            <person name="Scheremetjew M."/>
            <person name="Finn R."/>
            <person name="Kale V."/>
            <person name="Holt S."/>
            <person name="Cochrane G."/>
            <person name="Meng A."/>
            <person name="Brown T."/>
            <person name="Cohen L."/>
        </authorList>
    </citation>
    <scope>NUCLEOTIDE SEQUENCE</scope>
    <source>
        <strain evidence="12">CCMP1452</strain>
    </source>
</reference>
<dbReference type="Pfam" id="PF05697">
    <property type="entry name" value="Trigger_N"/>
    <property type="match status" value="1"/>
</dbReference>
<feature type="region of interest" description="Disordered" evidence="8">
    <location>
        <begin position="496"/>
        <end position="616"/>
    </location>
</feature>
<dbReference type="Gene3D" id="1.10.3120.10">
    <property type="entry name" value="Trigger factor, C-terminal domain"/>
    <property type="match status" value="1"/>
</dbReference>
<dbReference type="NCBIfam" id="TIGR00115">
    <property type="entry name" value="tig"/>
    <property type="match status" value="1"/>
</dbReference>
<dbReference type="GO" id="GO:0003755">
    <property type="term" value="F:peptidyl-prolyl cis-trans isomerase activity"/>
    <property type="evidence" value="ECO:0007669"/>
    <property type="project" value="UniProtKB-KW"/>
</dbReference>
<feature type="compositionally biased region" description="Acidic residues" evidence="8">
    <location>
        <begin position="546"/>
        <end position="562"/>
    </location>
</feature>
<feature type="domain" description="Trigger factor C-terminal" evidence="11">
    <location>
        <begin position="309"/>
        <end position="466"/>
    </location>
</feature>
<dbReference type="PANTHER" id="PTHR30560">
    <property type="entry name" value="TRIGGER FACTOR CHAPERONE AND PEPTIDYL-PROLYL CIS/TRANS ISOMERASE"/>
    <property type="match status" value="1"/>
</dbReference>
<evidence type="ECO:0000259" key="10">
    <source>
        <dbReference type="Pfam" id="PF05697"/>
    </source>
</evidence>
<feature type="compositionally biased region" description="Polar residues" evidence="8">
    <location>
        <begin position="501"/>
        <end position="510"/>
    </location>
</feature>
<evidence type="ECO:0000256" key="4">
    <source>
        <dbReference type="ARBA" id="ARBA00023110"/>
    </source>
</evidence>
<dbReference type="InterPro" id="IPR008880">
    <property type="entry name" value="Trigger_fac_C"/>
</dbReference>
<name>A0A7S2W9J9_9STRA</name>
<dbReference type="InterPro" id="IPR008881">
    <property type="entry name" value="Trigger_fac_ribosome-bd_bac"/>
</dbReference>
<dbReference type="GO" id="GO:0015031">
    <property type="term" value="P:protein transport"/>
    <property type="evidence" value="ECO:0007669"/>
    <property type="project" value="InterPro"/>
</dbReference>
<keyword evidence="4" id="KW-0697">Rotamase</keyword>
<keyword evidence="6" id="KW-0413">Isomerase</keyword>
<evidence type="ECO:0000256" key="6">
    <source>
        <dbReference type="ARBA" id="ARBA00023235"/>
    </source>
</evidence>
<dbReference type="InterPro" id="IPR036611">
    <property type="entry name" value="Trigger_fac_ribosome-bd_sf"/>
</dbReference>
<dbReference type="SUPFAM" id="SSF102735">
    <property type="entry name" value="Trigger factor ribosome-binding domain"/>
    <property type="match status" value="1"/>
</dbReference>
<dbReference type="SUPFAM" id="SSF109998">
    <property type="entry name" value="Triger factor/SurA peptide-binding domain-like"/>
    <property type="match status" value="1"/>
</dbReference>
<dbReference type="GO" id="GO:0043022">
    <property type="term" value="F:ribosome binding"/>
    <property type="evidence" value="ECO:0007669"/>
    <property type="project" value="TreeGrafter"/>
</dbReference>
<dbReference type="InterPro" id="IPR037041">
    <property type="entry name" value="Trigger_fac_C_sf"/>
</dbReference>
<dbReference type="InterPro" id="IPR046357">
    <property type="entry name" value="PPIase_dom_sf"/>
</dbReference>
<evidence type="ECO:0000256" key="3">
    <source>
        <dbReference type="ARBA" id="ARBA00013194"/>
    </source>
</evidence>
<evidence type="ECO:0000259" key="9">
    <source>
        <dbReference type="Pfam" id="PF00254"/>
    </source>
</evidence>
<evidence type="ECO:0000256" key="7">
    <source>
        <dbReference type="ARBA" id="ARBA00024849"/>
    </source>
</evidence>
<accession>A0A7S2W9J9</accession>
<dbReference type="SUPFAM" id="SSF54534">
    <property type="entry name" value="FKBP-like"/>
    <property type="match status" value="1"/>
</dbReference>
<dbReference type="InterPro" id="IPR001179">
    <property type="entry name" value="PPIase_FKBP_dom"/>
</dbReference>
<proteinExistence type="inferred from homology"/>
<dbReference type="AlphaFoldDB" id="A0A7S2W9J9"/>
<evidence type="ECO:0000256" key="8">
    <source>
        <dbReference type="SAM" id="MobiDB-lite"/>
    </source>
</evidence>
<evidence type="ECO:0000256" key="5">
    <source>
        <dbReference type="ARBA" id="ARBA00023186"/>
    </source>
</evidence>
<dbReference type="InterPro" id="IPR005215">
    <property type="entry name" value="Trig_fac"/>
</dbReference>
<dbReference type="GO" id="GO:0044183">
    <property type="term" value="F:protein folding chaperone"/>
    <property type="evidence" value="ECO:0007669"/>
    <property type="project" value="TreeGrafter"/>
</dbReference>
<feature type="compositionally biased region" description="Basic and acidic residues" evidence="8">
    <location>
        <begin position="607"/>
        <end position="616"/>
    </location>
</feature>
<feature type="domain" description="PPIase FKBP-type" evidence="9">
    <location>
        <begin position="193"/>
        <end position="283"/>
    </location>
</feature>
<comment type="catalytic activity">
    <reaction evidence="1">
        <text>[protein]-peptidylproline (omega=180) = [protein]-peptidylproline (omega=0)</text>
        <dbReference type="Rhea" id="RHEA:16237"/>
        <dbReference type="Rhea" id="RHEA-COMP:10747"/>
        <dbReference type="Rhea" id="RHEA-COMP:10748"/>
        <dbReference type="ChEBI" id="CHEBI:83833"/>
        <dbReference type="ChEBI" id="CHEBI:83834"/>
        <dbReference type="EC" id="5.2.1.8"/>
    </reaction>
</comment>
<dbReference type="Pfam" id="PF00254">
    <property type="entry name" value="FKBP_C"/>
    <property type="match status" value="1"/>
</dbReference>
<feature type="compositionally biased region" description="Acidic residues" evidence="8">
    <location>
        <begin position="513"/>
        <end position="534"/>
    </location>
</feature>
<comment type="similarity">
    <text evidence="2">Belongs to the FKBP-type PPIase family. Tig subfamily.</text>
</comment>
<protein>
    <recommendedName>
        <fullName evidence="3">peptidylprolyl isomerase</fullName>
        <ecNumber evidence="3">5.2.1.8</ecNumber>
    </recommendedName>
</protein>
<evidence type="ECO:0000259" key="11">
    <source>
        <dbReference type="Pfam" id="PF05698"/>
    </source>
</evidence>
<keyword evidence="5" id="KW-0143">Chaperone</keyword>
<dbReference type="Gene3D" id="3.10.50.40">
    <property type="match status" value="1"/>
</dbReference>
<dbReference type="PANTHER" id="PTHR30560:SF3">
    <property type="entry name" value="TRIGGER FACTOR-LIKE PROTEIN TIG, CHLOROPLASTIC"/>
    <property type="match status" value="1"/>
</dbReference>
<dbReference type="InterPro" id="IPR027304">
    <property type="entry name" value="Trigger_fact/SurA_dom_sf"/>
</dbReference>
<organism evidence="12">
    <name type="scientific">Eucampia antarctica</name>
    <dbReference type="NCBI Taxonomy" id="49252"/>
    <lineage>
        <taxon>Eukaryota</taxon>
        <taxon>Sar</taxon>
        <taxon>Stramenopiles</taxon>
        <taxon>Ochrophyta</taxon>
        <taxon>Bacillariophyta</taxon>
        <taxon>Mediophyceae</taxon>
        <taxon>Biddulphiophycidae</taxon>
        <taxon>Hemiaulales</taxon>
        <taxon>Hemiaulaceae</taxon>
        <taxon>Eucampia</taxon>
    </lineage>
</organism>
<gene>
    <name evidence="12" type="ORF">EANT1437_LOCUS8072</name>
</gene>
<dbReference type="HAMAP" id="MF_00303">
    <property type="entry name" value="Trigger_factor_Tig"/>
    <property type="match status" value="1"/>
</dbReference>
<comment type="function">
    <text evidence="7">Involved in protein export. Acts as a chaperone by maintaining the newly synthesized protein in an open conformation. Functions as a peptidyl-prolyl cis-trans isomerase.</text>
</comment>
<dbReference type="FunFam" id="3.30.70.1050:FF:000004">
    <property type="entry name" value="Trigger factor"/>
    <property type="match status" value="1"/>
</dbReference>
<evidence type="ECO:0000256" key="2">
    <source>
        <dbReference type="ARBA" id="ARBA00005464"/>
    </source>
</evidence>
<dbReference type="EMBL" id="HBHI01015738">
    <property type="protein sequence ID" value="CAD9675206.1"/>
    <property type="molecule type" value="Transcribed_RNA"/>
</dbReference>
<evidence type="ECO:0000313" key="12">
    <source>
        <dbReference type="EMBL" id="CAD9675206.1"/>
    </source>
</evidence>
<dbReference type="Pfam" id="PF05698">
    <property type="entry name" value="Trigger_C"/>
    <property type="match status" value="1"/>
</dbReference>
<dbReference type="GO" id="GO:0043335">
    <property type="term" value="P:protein unfolding"/>
    <property type="evidence" value="ECO:0007669"/>
    <property type="project" value="TreeGrafter"/>
</dbReference>
<feature type="domain" description="Trigger factor ribosome-binding bacterial" evidence="10">
    <location>
        <begin position="17"/>
        <end position="147"/>
    </location>
</feature>
<evidence type="ECO:0000256" key="1">
    <source>
        <dbReference type="ARBA" id="ARBA00000971"/>
    </source>
</evidence>
<sequence length="616" mass="68767">MRMSSSTEEGGNKSVLVKKPDSAVELTITASAKATQTAYDKACAEVSRTITIPGFRKGSKIPPVVLENALASQGQGKNRLKAQAINDLLNSLLEPALKEEHNLEPLGQPSLVTPAELMAESFKPGQPLELTVRCDVWPDIEWKKVEGDSKPYFGIKASYERDPFDQDRFNAAKNDLRERYATTVPLEDQQKALAMGDACNVNMEGWLAVETEDGEITKGDPLPDIAAGDNVEIVMGPGRYMDGLVEGLEGAKVGDTRTVTVSFPNKLRDKTLAGKKALFDVTVLDASTRTVPEITDELAESIRPGLNKESLEEELRKAVDEQGSETWVEQRNTAMSKSLSELLEVEVPDTLVQQQVQEKYAMMMSEFREQGMADADIKKLITPENFQKYKKIEKPDVVRDFKISMAVDEIARLEGIEVPSYQVDEQMENIKKEQQQQGGDEEMDETMVRRKIETTLMRRLVFDFLAEEADLDVIYKDQAEPEIDEALLDQLAKDSLDRETASTGKDTNTVVEKEEEAVAQTEVPDDSAEEEANLVEENVITQTQVNDDDSVEEEANLVEEKEEEKKEENNSSQFDDPDMDPEERAFNILVDLGMVENTPDPDSPDYDSSKDEEMAN</sequence>